<evidence type="ECO:0000313" key="3">
    <source>
        <dbReference type="Proteomes" id="UP001159405"/>
    </source>
</evidence>
<organism evidence="2 3">
    <name type="scientific">Porites lobata</name>
    <dbReference type="NCBI Taxonomy" id="104759"/>
    <lineage>
        <taxon>Eukaryota</taxon>
        <taxon>Metazoa</taxon>
        <taxon>Cnidaria</taxon>
        <taxon>Anthozoa</taxon>
        <taxon>Hexacorallia</taxon>
        <taxon>Scleractinia</taxon>
        <taxon>Fungiina</taxon>
        <taxon>Poritidae</taxon>
        <taxon>Porites</taxon>
    </lineage>
</organism>
<feature type="region of interest" description="Disordered" evidence="1">
    <location>
        <begin position="157"/>
        <end position="194"/>
    </location>
</feature>
<feature type="compositionally biased region" description="Basic residues" evidence="1">
    <location>
        <begin position="185"/>
        <end position="194"/>
    </location>
</feature>
<feature type="region of interest" description="Disordered" evidence="1">
    <location>
        <begin position="111"/>
        <end position="145"/>
    </location>
</feature>
<comment type="caution">
    <text evidence="2">The sequence shown here is derived from an EMBL/GenBank/DDBJ whole genome shotgun (WGS) entry which is preliminary data.</text>
</comment>
<name>A0ABN8Q1P2_9CNID</name>
<keyword evidence="3" id="KW-1185">Reference proteome</keyword>
<dbReference type="EMBL" id="CALNXK010000101">
    <property type="protein sequence ID" value="CAH3155328.1"/>
    <property type="molecule type" value="Genomic_DNA"/>
</dbReference>
<evidence type="ECO:0000313" key="2">
    <source>
        <dbReference type="EMBL" id="CAH3155328.1"/>
    </source>
</evidence>
<protein>
    <submittedName>
        <fullName evidence="2">Uncharacterized protein</fullName>
    </submittedName>
</protein>
<feature type="non-terminal residue" evidence="2">
    <location>
        <position position="194"/>
    </location>
</feature>
<reference evidence="2 3" key="1">
    <citation type="submission" date="2022-05" db="EMBL/GenBank/DDBJ databases">
        <authorList>
            <consortium name="Genoscope - CEA"/>
            <person name="William W."/>
        </authorList>
    </citation>
    <scope>NUCLEOTIDE SEQUENCE [LARGE SCALE GENOMIC DNA]</scope>
</reference>
<accession>A0ABN8Q1P2</accession>
<dbReference type="Proteomes" id="UP001159405">
    <property type="component" value="Unassembled WGS sequence"/>
</dbReference>
<gene>
    <name evidence="2" type="ORF">PLOB_00001487</name>
</gene>
<sequence>MPHIEFVQGIPTALEQDSYFDVNKRNLIVFDDQMIDASKDKRIVNLFTRGSHHRNLSVIYIVQNLFHQGKAMQEIQGNMDDLLSRNDLRDDEKAKRYSQLQNRYLAFKEQLNTRTRPEESTVPDLTSSTQDSSTATAAFSTPINPFNVTPKLTQAAILRKPENESSTPPAFLTPPPTVETPSQGPKRKRRRIQF</sequence>
<proteinExistence type="predicted"/>
<evidence type="ECO:0000256" key="1">
    <source>
        <dbReference type="SAM" id="MobiDB-lite"/>
    </source>
</evidence>
<feature type="compositionally biased region" description="Low complexity" evidence="1">
    <location>
        <begin position="126"/>
        <end position="141"/>
    </location>
</feature>